<sequence length="96" mass="10551">MVILIFKGPDVPGTQRRTVLRQILKNAGYETRSLTPGQETGSEDAANLIRLIKSATIDAGTYPLSRKARAQEQRLSVEVWENEGGSTAAWPRCPIV</sequence>
<organism evidence="1 2">
    <name type="scientific">Shinella granuli</name>
    <dbReference type="NCBI Taxonomy" id="323621"/>
    <lineage>
        <taxon>Bacteria</taxon>
        <taxon>Pseudomonadati</taxon>
        <taxon>Pseudomonadota</taxon>
        <taxon>Alphaproteobacteria</taxon>
        <taxon>Hyphomicrobiales</taxon>
        <taxon>Rhizobiaceae</taxon>
        <taxon>Shinella</taxon>
    </lineage>
</organism>
<comment type="caution">
    <text evidence="1">The sequence shown here is derived from an EMBL/GenBank/DDBJ whole genome shotgun (WGS) entry which is preliminary data.</text>
</comment>
<name>A0A4V2RJ33_SHIGR</name>
<keyword evidence="2" id="KW-1185">Reference proteome</keyword>
<dbReference type="AlphaFoldDB" id="A0A4V2RJ33"/>
<reference evidence="1 2" key="1">
    <citation type="submission" date="2019-03" db="EMBL/GenBank/DDBJ databases">
        <title>Genomic Encyclopedia of Type Strains, Phase IV (KMG-IV): sequencing the most valuable type-strain genomes for metagenomic binning, comparative biology and taxonomic classification.</title>
        <authorList>
            <person name="Goeker M."/>
        </authorList>
    </citation>
    <scope>NUCLEOTIDE SEQUENCE [LARGE SCALE GENOMIC DNA]</scope>
    <source>
        <strain evidence="1 2">DSM 18401</strain>
    </source>
</reference>
<proteinExistence type="predicted"/>
<evidence type="ECO:0000313" key="1">
    <source>
        <dbReference type="EMBL" id="TCN46660.1"/>
    </source>
</evidence>
<evidence type="ECO:0000313" key="2">
    <source>
        <dbReference type="Proteomes" id="UP000295351"/>
    </source>
</evidence>
<protein>
    <submittedName>
        <fullName evidence="1">Uncharacterized protein</fullName>
    </submittedName>
</protein>
<accession>A0A4V2RJ33</accession>
<dbReference type="Proteomes" id="UP000295351">
    <property type="component" value="Unassembled WGS sequence"/>
</dbReference>
<dbReference type="EMBL" id="SLVX01000004">
    <property type="protein sequence ID" value="TCN46660.1"/>
    <property type="molecule type" value="Genomic_DNA"/>
</dbReference>
<dbReference type="RefSeq" id="WP_064328766.1">
    <property type="nucleotide sequence ID" value="NZ_BAABEI010000012.1"/>
</dbReference>
<gene>
    <name evidence="1" type="ORF">EV665_104338</name>
</gene>